<name>A0A4U0SGZ7_9ACTN</name>
<dbReference type="InterPro" id="IPR021257">
    <property type="entry name" value="DUF2809"/>
</dbReference>
<evidence type="ECO:0000256" key="1">
    <source>
        <dbReference type="SAM" id="Phobius"/>
    </source>
</evidence>
<dbReference type="Proteomes" id="UP000305778">
    <property type="component" value="Unassembled WGS sequence"/>
</dbReference>
<dbReference type="Pfam" id="PF10990">
    <property type="entry name" value="DUF2809"/>
    <property type="match status" value="1"/>
</dbReference>
<protein>
    <submittedName>
        <fullName evidence="2">DUF2809 domain-containing protein</fullName>
    </submittedName>
</protein>
<keyword evidence="3" id="KW-1185">Reference proteome</keyword>
<keyword evidence="1" id="KW-0812">Transmembrane</keyword>
<sequence length="136" mass="14084">MSARQGRDSPLRTRLLASGAAAATVTAGLAITAGVEGDVAKSAGDALYTVLVQTLVVAVAPRLKPAMAAGIAVGISWTVELLQLTGVPSELSARSVLARLVLGSTFNPPDLFWYAVGASFGWLIHTAVRSRRLTAR</sequence>
<dbReference type="RefSeq" id="WP_136726891.1">
    <property type="nucleotide sequence ID" value="NZ_SUMC01000032.1"/>
</dbReference>
<dbReference type="OrthoDB" id="3874273at2"/>
<proteinExistence type="predicted"/>
<dbReference type="EMBL" id="SUMC01000032">
    <property type="protein sequence ID" value="TKA08303.1"/>
    <property type="molecule type" value="Genomic_DNA"/>
</dbReference>
<keyword evidence="1" id="KW-1133">Transmembrane helix</keyword>
<keyword evidence="1" id="KW-0472">Membrane</keyword>
<organism evidence="2 3">
    <name type="scientific">Actinacidiphila oryziradicis</name>
    <dbReference type="NCBI Taxonomy" id="2571141"/>
    <lineage>
        <taxon>Bacteria</taxon>
        <taxon>Bacillati</taxon>
        <taxon>Actinomycetota</taxon>
        <taxon>Actinomycetes</taxon>
        <taxon>Kitasatosporales</taxon>
        <taxon>Streptomycetaceae</taxon>
        <taxon>Actinacidiphila</taxon>
    </lineage>
</organism>
<accession>A0A4U0SGZ7</accession>
<evidence type="ECO:0000313" key="2">
    <source>
        <dbReference type="EMBL" id="TKA08303.1"/>
    </source>
</evidence>
<evidence type="ECO:0000313" key="3">
    <source>
        <dbReference type="Proteomes" id="UP000305778"/>
    </source>
</evidence>
<reference evidence="2 3" key="1">
    <citation type="submission" date="2019-04" db="EMBL/GenBank/DDBJ databases">
        <title>Streptomyces oryziradicis sp. nov., a novel actinomycete isolated from rhizosphere soil of rice (Oryza sativa L.).</title>
        <authorList>
            <person name="Li C."/>
        </authorList>
    </citation>
    <scope>NUCLEOTIDE SEQUENCE [LARGE SCALE GENOMIC DNA]</scope>
    <source>
        <strain evidence="2 3">NEAU-C40</strain>
    </source>
</reference>
<comment type="caution">
    <text evidence="2">The sequence shown here is derived from an EMBL/GenBank/DDBJ whole genome shotgun (WGS) entry which is preliminary data.</text>
</comment>
<dbReference type="AlphaFoldDB" id="A0A4U0SGZ7"/>
<gene>
    <name evidence="2" type="ORF">FCI23_28970</name>
</gene>
<feature type="transmembrane region" description="Helical" evidence="1">
    <location>
        <begin position="111"/>
        <end position="128"/>
    </location>
</feature>